<dbReference type="PANTHER" id="PTHR27002:SF4">
    <property type="entry name" value="CYSTEINE-RICH RECEPTOR-LIKE PROTEIN KINASE 43"/>
    <property type="match status" value="1"/>
</dbReference>
<dbReference type="InterPro" id="IPR001245">
    <property type="entry name" value="Ser-Thr/Tyr_kinase_cat_dom"/>
</dbReference>
<dbReference type="InterPro" id="IPR011009">
    <property type="entry name" value="Kinase-like_dom_sf"/>
</dbReference>
<dbReference type="GO" id="GO:0004674">
    <property type="term" value="F:protein serine/threonine kinase activity"/>
    <property type="evidence" value="ECO:0007669"/>
    <property type="project" value="UniProtKB-KW"/>
</dbReference>
<proteinExistence type="predicted"/>
<feature type="domain" description="Protein kinase" evidence="6">
    <location>
        <begin position="50"/>
        <end position="147"/>
    </location>
</feature>
<keyword evidence="8" id="KW-1185">Reference proteome</keyword>
<organism evidence="7 8">
    <name type="scientific">Escallonia rubra</name>
    <dbReference type="NCBI Taxonomy" id="112253"/>
    <lineage>
        <taxon>Eukaryota</taxon>
        <taxon>Viridiplantae</taxon>
        <taxon>Streptophyta</taxon>
        <taxon>Embryophyta</taxon>
        <taxon>Tracheophyta</taxon>
        <taxon>Spermatophyta</taxon>
        <taxon>Magnoliopsida</taxon>
        <taxon>eudicotyledons</taxon>
        <taxon>Gunneridae</taxon>
        <taxon>Pentapetalae</taxon>
        <taxon>asterids</taxon>
        <taxon>campanulids</taxon>
        <taxon>Escalloniales</taxon>
        <taxon>Escalloniaceae</taxon>
        <taxon>Escallonia</taxon>
    </lineage>
</organism>
<keyword evidence="1" id="KW-0723">Serine/threonine-protein kinase</keyword>
<comment type="caution">
    <text evidence="7">The sequence shown here is derived from an EMBL/GenBank/DDBJ whole genome shotgun (WGS) entry which is preliminary data.</text>
</comment>
<keyword evidence="5" id="KW-0067">ATP-binding</keyword>
<evidence type="ECO:0000256" key="5">
    <source>
        <dbReference type="ARBA" id="ARBA00022840"/>
    </source>
</evidence>
<keyword evidence="4" id="KW-0418">Kinase</keyword>
<keyword evidence="2" id="KW-0808">Transferase</keyword>
<dbReference type="InterPro" id="IPR000719">
    <property type="entry name" value="Prot_kinase_dom"/>
</dbReference>
<evidence type="ECO:0000256" key="1">
    <source>
        <dbReference type="ARBA" id="ARBA00022527"/>
    </source>
</evidence>
<gene>
    <name evidence="7" type="ORF">RJ640_001675</name>
</gene>
<dbReference type="EMBL" id="JAVXUO010000171">
    <property type="protein sequence ID" value="KAK2994769.1"/>
    <property type="molecule type" value="Genomic_DNA"/>
</dbReference>
<reference evidence="7" key="1">
    <citation type="submission" date="2022-12" db="EMBL/GenBank/DDBJ databases">
        <title>Draft genome assemblies for two species of Escallonia (Escalloniales).</title>
        <authorList>
            <person name="Chanderbali A."/>
            <person name="Dervinis C."/>
            <person name="Anghel I."/>
            <person name="Soltis D."/>
            <person name="Soltis P."/>
            <person name="Zapata F."/>
        </authorList>
    </citation>
    <scope>NUCLEOTIDE SEQUENCE</scope>
    <source>
        <strain evidence="7">UCBG92.1500</strain>
        <tissue evidence="7">Leaf</tissue>
    </source>
</reference>
<evidence type="ECO:0000256" key="2">
    <source>
        <dbReference type="ARBA" id="ARBA00022679"/>
    </source>
</evidence>
<dbReference type="PANTHER" id="PTHR27002">
    <property type="entry name" value="RECEPTOR-LIKE SERINE/THREONINE-PROTEIN KINASE SD1-8"/>
    <property type="match status" value="1"/>
</dbReference>
<evidence type="ECO:0000313" key="7">
    <source>
        <dbReference type="EMBL" id="KAK2994769.1"/>
    </source>
</evidence>
<dbReference type="GO" id="GO:0005524">
    <property type="term" value="F:ATP binding"/>
    <property type="evidence" value="ECO:0007669"/>
    <property type="project" value="UniProtKB-KW"/>
</dbReference>
<evidence type="ECO:0000313" key="8">
    <source>
        <dbReference type="Proteomes" id="UP001187471"/>
    </source>
</evidence>
<keyword evidence="3" id="KW-0547">Nucleotide-binding</keyword>
<dbReference type="Gene3D" id="3.30.200.20">
    <property type="entry name" value="Phosphorylase Kinase, domain 1"/>
    <property type="match status" value="1"/>
</dbReference>
<dbReference type="Pfam" id="PF07714">
    <property type="entry name" value="PK_Tyr_Ser-Thr"/>
    <property type="match status" value="1"/>
</dbReference>
<evidence type="ECO:0000256" key="4">
    <source>
        <dbReference type="ARBA" id="ARBA00022777"/>
    </source>
</evidence>
<dbReference type="AlphaFoldDB" id="A0AA88URJ7"/>
<dbReference type="FunFam" id="3.30.200.20:FF:000327">
    <property type="entry name" value="Cysteine-rich receptor-like protein kinase 10"/>
    <property type="match status" value="1"/>
</dbReference>
<protein>
    <recommendedName>
        <fullName evidence="6">Protein kinase domain-containing protein</fullName>
    </recommendedName>
</protein>
<dbReference type="Proteomes" id="UP001187471">
    <property type="component" value="Unassembled WGS sequence"/>
</dbReference>
<evidence type="ECO:0000259" key="6">
    <source>
        <dbReference type="PROSITE" id="PS50011"/>
    </source>
</evidence>
<accession>A0AA88URJ7</accession>
<evidence type="ECO:0000256" key="3">
    <source>
        <dbReference type="ARBA" id="ARBA00022741"/>
    </source>
</evidence>
<dbReference type="SUPFAM" id="SSF56112">
    <property type="entry name" value="Protein kinase-like (PK-like)"/>
    <property type="match status" value="1"/>
</dbReference>
<name>A0AA88URJ7_9ASTE</name>
<dbReference type="PROSITE" id="PS50011">
    <property type="entry name" value="PROTEIN_KINASE_DOM"/>
    <property type="match status" value="1"/>
</dbReference>
<sequence length="147" mass="16656">MSKSKFMRNLLKPFIFSSYKEGQEEDIEKIAAQEQKAFSFQTLVSATKDFHPDNKLGQGGFGPVYKGKLVDGRIIAVKKLSQSSNQGKREFLNEAKLLARVQHRNVVTLLGYCAHNEEKLLVYEYVAHESLDKLLFSKFSSISSFST</sequence>
<dbReference type="GO" id="GO:0005886">
    <property type="term" value="C:plasma membrane"/>
    <property type="evidence" value="ECO:0007669"/>
    <property type="project" value="TreeGrafter"/>
</dbReference>